<evidence type="ECO:0000313" key="9">
    <source>
        <dbReference type="Proteomes" id="UP000051888"/>
    </source>
</evidence>
<dbReference type="InterPro" id="IPR020946">
    <property type="entry name" value="Flavin_mOase-like"/>
</dbReference>
<organism evidence="8 9">
    <name type="scientific">Heyndrickxia shackletonii</name>
    <dbReference type="NCBI Taxonomy" id="157838"/>
    <lineage>
        <taxon>Bacteria</taxon>
        <taxon>Bacillati</taxon>
        <taxon>Bacillota</taxon>
        <taxon>Bacilli</taxon>
        <taxon>Bacillales</taxon>
        <taxon>Bacillaceae</taxon>
        <taxon>Heyndrickxia</taxon>
    </lineage>
</organism>
<dbReference type="InterPro" id="IPR036188">
    <property type="entry name" value="FAD/NAD-bd_sf"/>
</dbReference>
<keyword evidence="7 8" id="KW-0503">Monooxygenase</keyword>
<accession>A0A0Q3T8X9</accession>
<dbReference type="RefSeq" id="WP_055742062.1">
    <property type="nucleotide sequence ID" value="NZ_JAAIWL010000036.1"/>
</dbReference>
<dbReference type="AlphaFoldDB" id="A0A0Q3T8X9"/>
<keyword evidence="9" id="KW-1185">Reference proteome</keyword>
<evidence type="ECO:0000256" key="7">
    <source>
        <dbReference type="ARBA" id="ARBA00023033"/>
    </source>
</evidence>
<protein>
    <submittedName>
        <fullName evidence="8">Cyclohexanone monooxygenase</fullName>
    </submittedName>
</protein>
<keyword evidence="4" id="KW-0274">FAD</keyword>
<reference evidence="8 9" key="1">
    <citation type="submission" date="2015-09" db="EMBL/GenBank/DDBJ databases">
        <title>Genome sequencing project for genomic taxonomy and phylogenomics of Bacillus-like bacteria.</title>
        <authorList>
            <person name="Liu B."/>
            <person name="Wang J."/>
            <person name="Zhu Y."/>
            <person name="Liu G."/>
            <person name="Chen Q."/>
            <person name="Chen Z."/>
            <person name="Lan J."/>
            <person name="Che J."/>
            <person name="Ge C."/>
            <person name="Shi H."/>
            <person name="Pan Z."/>
            <person name="Liu X."/>
        </authorList>
    </citation>
    <scope>NUCLEOTIDE SEQUENCE [LARGE SCALE GENOMIC DNA]</scope>
    <source>
        <strain evidence="8 9">LMG 18435</strain>
    </source>
</reference>
<dbReference type="OrthoDB" id="9778740at2"/>
<dbReference type="PANTHER" id="PTHR43098:SF3">
    <property type="entry name" value="L-ORNITHINE N(5)-MONOOXYGENASE-RELATED"/>
    <property type="match status" value="1"/>
</dbReference>
<dbReference type="Proteomes" id="UP000051888">
    <property type="component" value="Unassembled WGS sequence"/>
</dbReference>
<sequence>MTSNQKDSLDAVVVGAGFAGLYMLYRLREAGFTTRVYEAGESVGGVWYWNRYPGARCDIESIYYNYTFSKELYQEWTWTSKYPEQPEILRYLNFVADKFHLRQDIQFNTRITAAHYESESNRWKIYMNDDETVYAKYFITGIGCLSATNIPHFKGLDSFEGEWYHTGRWPHEKVDFKGKKVGIIGTGSSGVQAIPVIAKEAEHLTVFQRTPQYTVPARNHLYDPEYIKRSKENFEMIRKQMRESTSGNGFISRDRSALDDSQEQRYQVYENAWNEGGYAFTSTYKDLFVNEEANKTAAEFIRTKIKEIVCDPKVAEKLLPNYYYGTKRPILDTNYYETFNRKNVTLIDVKNAPIEKLTPKGLRTADAEYELDILVFATGYDGMTGPLFNIDIRGKNGVKLKEKWEDGSKVRTYLGLSTAGFPNFFTITGPESPSVLVNMPAAIEQHVEWIADCISYLQENNVETIEATIEAEQKWSNHCREVAEMTLYVKTDSWYTGANIVGKPRSFLIYLGGFDVYRKICDEVASNGYNGFHLSSLKIQH</sequence>
<evidence type="ECO:0000256" key="4">
    <source>
        <dbReference type="ARBA" id="ARBA00022827"/>
    </source>
</evidence>
<name>A0A0Q3T8X9_9BACI</name>
<evidence type="ECO:0000256" key="2">
    <source>
        <dbReference type="ARBA" id="ARBA00010139"/>
    </source>
</evidence>
<dbReference type="InterPro" id="IPR050775">
    <property type="entry name" value="FAD-binding_Monooxygenases"/>
</dbReference>
<dbReference type="Pfam" id="PF00743">
    <property type="entry name" value="FMO-like"/>
    <property type="match status" value="1"/>
</dbReference>
<keyword evidence="5" id="KW-0521">NADP</keyword>
<dbReference type="SUPFAM" id="SSF51905">
    <property type="entry name" value="FAD/NAD(P)-binding domain"/>
    <property type="match status" value="2"/>
</dbReference>
<evidence type="ECO:0000256" key="3">
    <source>
        <dbReference type="ARBA" id="ARBA00022630"/>
    </source>
</evidence>
<keyword evidence="6" id="KW-0560">Oxidoreductase</keyword>
<gene>
    <name evidence="8" type="ORF">AN964_22610</name>
</gene>
<dbReference type="GO" id="GO:0050661">
    <property type="term" value="F:NADP binding"/>
    <property type="evidence" value="ECO:0007669"/>
    <property type="project" value="InterPro"/>
</dbReference>
<comment type="caution">
    <text evidence="8">The sequence shown here is derived from an EMBL/GenBank/DDBJ whole genome shotgun (WGS) entry which is preliminary data.</text>
</comment>
<evidence type="ECO:0000256" key="6">
    <source>
        <dbReference type="ARBA" id="ARBA00023002"/>
    </source>
</evidence>
<keyword evidence="3" id="KW-0285">Flavoprotein</keyword>
<dbReference type="GO" id="GO:0050660">
    <property type="term" value="F:flavin adenine dinucleotide binding"/>
    <property type="evidence" value="ECO:0007669"/>
    <property type="project" value="InterPro"/>
</dbReference>
<evidence type="ECO:0000313" key="8">
    <source>
        <dbReference type="EMBL" id="KQL50454.1"/>
    </source>
</evidence>
<dbReference type="EMBL" id="LJJC01000015">
    <property type="protein sequence ID" value="KQL50454.1"/>
    <property type="molecule type" value="Genomic_DNA"/>
</dbReference>
<dbReference type="PANTHER" id="PTHR43098">
    <property type="entry name" value="L-ORNITHINE N(5)-MONOOXYGENASE-RELATED"/>
    <property type="match status" value="1"/>
</dbReference>
<evidence type="ECO:0000256" key="1">
    <source>
        <dbReference type="ARBA" id="ARBA00001974"/>
    </source>
</evidence>
<dbReference type="Gene3D" id="3.50.50.60">
    <property type="entry name" value="FAD/NAD(P)-binding domain"/>
    <property type="match status" value="2"/>
</dbReference>
<proteinExistence type="inferred from homology"/>
<dbReference type="GO" id="GO:0004499">
    <property type="term" value="F:N,N-dimethylaniline monooxygenase activity"/>
    <property type="evidence" value="ECO:0007669"/>
    <property type="project" value="InterPro"/>
</dbReference>
<comment type="similarity">
    <text evidence="2">Belongs to the FAD-binding monooxygenase family.</text>
</comment>
<comment type="cofactor">
    <cofactor evidence="1">
        <name>FAD</name>
        <dbReference type="ChEBI" id="CHEBI:57692"/>
    </cofactor>
</comment>
<evidence type="ECO:0000256" key="5">
    <source>
        <dbReference type="ARBA" id="ARBA00022857"/>
    </source>
</evidence>
<dbReference type="PATRIC" id="fig|157838.3.peg.4959"/>
<dbReference type="STRING" id="157838.AN964_22610"/>